<accession>A0A3C1KLX7</accession>
<evidence type="ECO:0000256" key="2">
    <source>
        <dbReference type="ARBA" id="ARBA00022448"/>
    </source>
</evidence>
<feature type="signal peptide" evidence="13">
    <location>
        <begin position="1"/>
        <end position="28"/>
    </location>
</feature>
<dbReference type="InterPro" id="IPR039426">
    <property type="entry name" value="TonB-dep_rcpt-like"/>
</dbReference>
<evidence type="ECO:0000256" key="9">
    <source>
        <dbReference type="ARBA" id="ARBA00023136"/>
    </source>
</evidence>
<evidence type="ECO:0000256" key="4">
    <source>
        <dbReference type="ARBA" id="ARBA00022496"/>
    </source>
</evidence>
<keyword evidence="5 11" id="KW-0812">Transmembrane</keyword>
<keyword evidence="4" id="KW-0410">Iron transport</keyword>
<keyword evidence="10 11" id="KW-0998">Cell outer membrane</keyword>
<keyword evidence="2 11" id="KW-0813">Transport</keyword>
<comment type="caution">
    <text evidence="16">The sequence shown here is derived from an EMBL/GenBank/DDBJ whole genome shotgun (WGS) entry which is preliminary data.</text>
</comment>
<dbReference type="InterPro" id="IPR000531">
    <property type="entry name" value="Beta-barrel_TonB"/>
</dbReference>
<dbReference type="EMBL" id="DMND01000115">
    <property type="protein sequence ID" value="HAN27729.1"/>
    <property type="molecule type" value="Genomic_DNA"/>
</dbReference>
<evidence type="ECO:0000256" key="12">
    <source>
        <dbReference type="RuleBase" id="RU003357"/>
    </source>
</evidence>
<dbReference type="PANTHER" id="PTHR32552">
    <property type="entry name" value="FERRICHROME IRON RECEPTOR-RELATED"/>
    <property type="match status" value="1"/>
</dbReference>
<sequence length="834" mass="90459">MKKFRFAPRPLAVALSSIAFGMSMASQAQVTALEEVIVTAQKRAESTQETPLSIAALTTDALDQRSIENTEGLIGQVPGVAGFNAPGSRGATSLAIRGFGGGSPANLSLDPAVAVYLDGVYVGKMQGSAMDVAELERIEVLRGPQGTLYGRNATAGAVNFISRKPTGELGVRAKGTLGKYDEQELKVNVDLPAIGEVGEGLGKLSAAFGYQTRERDPFYDNLNGGAGFDSIDRDAYRIALLWEPTDALSVDYSYDNSDLDEQGGLQKVTGFTALDPAGNVSRISALQGALQGAQFWASIPGSDPRIASRWIPSLQETIGVYQGIEADGQGRVSGGVADFVPTSQNEVEGHTLTLNWELGDLGALGDVTFRSITAYRELQTYVFGDLENIDSSLDANGVGVYSDLVHLTLAQLYAPTSGFAYPFVDGLWAGIDELGVNHSKQDTLSNYDQTSQEFNIIGATDRLDYVVGLYYFEDEGQFDRAAIFSAPLAGAGTQYYENSTDAIALFSQATWRPDVLDERLSLTAGLRYTEETKDIFYDYSAVTTPFGQTPARSTSREENFYNLSGNLTAAYQLTDDMNVFLRYATGYRSGGFNGEVFDNAYEEETMEQWELGLKSDWWDNRLRVNGSLYTYVYEDLQVSQIKSDGGTATSLITNAGEADRWGGELEVQVAPAEDLILSVGYAYVTGDFEKFPELCGTGGTCIETKDAAKRTTPGNQINASADYVFARTSFGDIRGYVQLNWQDEWAESALWTADVSGQPVIYDHAIMDARSLVDARLSLESIQVGDGIMSVALWGRNLTDDDYPTFGINFGGLGLTTEEYGPPRTYGLDITYEY</sequence>
<reference evidence="16 17" key="1">
    <citation type="journal article" date="2018" name="Nat. Biotechnol.">
        <title>A standardized bacterial taxonomy based on genome phylogeny substantially revises the tree of life.</title>
        <authorList>
            <person name="Parks D.H."/>
            <person name="Chuvochina M."/>
            <person name="Waite D.W."/>
            <person name="Rinke C."/>
            <person name="Skarshewski A."/>
            <person name="Chaumeil P.A."/>
            <person name="Hugenholtz P."/>
        </authorList>
    </citation>
    <scope>NUCLEOTIDE SEQUENCE [LARGE SCALE GENOMIC DNA]</scope>
    <source>
        <strain evidence="16">UBA9158</strain>
    </source>
</reference>
<feature type="domain" description="TonB-dependent receptor plug" evidence="15">
    <location>
        <begin position="47"/>
        <end position="157"/>
    </location>
</feature>
<keyword evidence="7" id="KW-0406">Ion transport</keyword>
<keyword evidence="16" id="KW-0675">Receptor</keyword>
<keyword evidence="6" id="KW-0408">Iron</keyword>
<dbReference type="InterPro" id="IPR012910">
    <property type="entry name" value="Plug_dom"/>
</dbReference>
<comment type="similarity">
    <text evidence="11 12">Belongs to the TonB-dependent receptor family.</text>
</comment>
<dbReference type="Pfam" id="PF00593">
    <property type="entry name" value="TonB_dep_Rec_b-barrel"/>
    <property type="match status" value="1"/>
</dbReference>
<evidence type="ECO:0000259" key="14">
    <source>
        <dbReference type="Pfam" id="PF00593"/>
    </source>
</evidence>
<feature type="chain" id="PRO_5017666107" evidence="13">
    <location>
        <begin position="29"/>
        <end position="834"/>
    </location>
</feature>
<organism evidence="16 17">
    <name type="scientific">Haliea salexigens</name>
    <dbReference type="NCBI Taxonomy" id="287487"/>
    <lineage>
        <taxon>Bacteria</taxon>
        <taxon>Pseudomonadati</taxon>
        <taxon>Pseudomonadota</taxon>
        <taxon>Gammaproteobacteria</taxon>
        <taxon>Cellvibrionales</taxon>
        <taxon>Halieaceae</taxon>
        <taxon>Haliea</taxon>
    </lineage>
</organism>
<name>A0A3C1KLX7_9GAMM</name>
<gene>
    <name evidence="16" type="ORF">DCP75_08440</name>
</gene>
<dbReference type="AlphaFoldDB" id="A0A3C1KLX7"/>
<dbReference type="Pfam" id="PF07715">
    <property type="entry name" value="Plug"/>
    <property type="match status" value="1"/>
</dbReference>
<feature type="domain" description="TonB-dependent receptor-like beta-barrel" evidence="14">
    <location>
        <begin position="344"/>
        <end position="798"/>
    </location>
</feature>
<evidence type="ECO:0000256" key="8">
    <source>
        <dbReference type="ARBA" id="ARBA00023077"/>
    </source>
</evidence>
<evidence type="ECO:0000313" key="16">
    <source>
        <dbReference type="EMBL" id="HAN27729.1"/>
    </source>
</evidence>
<dbReference type="SUPFAM" id="SSF56935">
    <property type="entry name" value="Porins"/>
    <property type="match status" value="1"/>
</dbReference>
<keyword evidence="13" id="KW-0732">Signal</keyword>
<evidence type="ECO:0000256" key="11">
    <source>
        <dbReference type="PROSITE-ProRule" id="PRU01360"/>
    </source>
</evidence>
<dbReference type="Proteomes" id="UP000259273">
    <property type="component" value="Unassembled WGS sequence"/>
</dbReference>
<evidence type="ECO:0000313" key="17">
    <source>
        <dbReference type="Proteomes" id="UP000259273"/>
    </source>
</evidence>
<dbReference type="Gene3D" id="2.40.170.20">
    <property type="entry name" value="TonB-dependent receptor, beta-barrel domain"/>
    <property type="match status" value="2"/>
</dbReference>
<evidence type="ECO:0000256" key="10">
    <source>
        <dbReference type="ARBA" id="ARBA00023237"/>
    </source>
</evidence>
<dbReference type="GO" id="GO:0009279">
    <property type="term" value="C:cell outer membrane"/>
    <property type="evidence" value="ECO:0007669"/>
    <property type="project" value="UniProtKB-SubCell"/>
</dbReference>
<dbReference type="STRING" id="1121937.GCA_000423125_01120"/>
<evidence type="ECO:0000259" key="15">
    <source>
        <dbReference type="Pfam" id="PF07715"/>
    </source>
</evidence>
<evidence type="ECO:0000256" key="6">
    <source>
        <dbReference type="ARBA" id="ARBA00023004"/>
    </source>
</evidence>
<dbReference type="GO" id="GO:0006826">
    <property type="term" value="P:iron ion transport"/>
    <property type="evidence" value="ECO:0007669"/>
    <property type="project" value="UniProtKB-KW"/>
</dbReference>
<dbReference type="InterPro" id="IPR036942">
    <property type="entry name" value="Beta-barrel_TonB_sf"/>
</dbReference>
<keyword evidence="8 12" id="KW-0798">TonB box</keyword>
<dbReference type="PANTHER" id="PTHR32552:SF81">
    <property type="entry name" value="TONB-DEPENDENT OUTER MEMBRANE RECEPTOR"/>
    <property type="match status" value="1"/>
</dbReference>
<protein>
    <submittedName>
        <fullName evidence="16">TonB-dependent receptor</fullName>
    </submittedName>
</protein>
<proteinExistence type="inferred from homology"/>
<comment type="subcellular location">
    <subcellularLocation>
        <location evidence="1 11">Cell outer membrane</location>
        <topology evidence="1 11">Multi-pass membrane protein</topology>
    </subcellularLocation>
</comment>
<evidence type="ECO:0000256" key="13">
    <source>
        <dbReference type="SAM" id="SignalP"/>
    </source>
</evidence>
<evidence type="ECO:0000256" key="3">
    <source>
        <dbReference type="ARBA" id="ARBA00022452"/>
    </source>
</evidence>
<evidence type="ECO:0000256" key="5">
    <source>
        <dbReference type="ARBA" id="ARBA00022692"/>
    </source>
</evidence>
<evidence type="ECO:0000256" key="7">
    <source>
        <dbReference type="ARBA" id="ARBA00023065"/>
    </source>
</evidence>
<keyword evidence="3 11" id="KW-1134">Transmembrane beta strand</keyword>
<evidence type="ECO:0000256" key="1">
    <source>
        <dbReference type="ARBA" id="ARBA00004571"/>
    </source>
</evidence>
<keyword evidence="9 11" id="KW-0472">Membrane</keyword>
<dbReference type="PROSITE" id="PS52016">
    <property type="entry name" value="TONB_DEPENDENT_REC_3"/>
    <property type="match status" value="1"/>
</dbReference>